<comment type="caution">
    <text evidence="1">The sequence shown here is derived from an EMBL/GenBank/DDBJ whole genome shotgun (WGS) entry which is preliminary data.</text>
</comment>
<reference evidence="1" key="1">
    <citation type="submission" date="2022-02" db="EMBL/GenBank/DDBJ databases">
        <title>Plant Genome Project.</title>
        <authorList>
            <person name="Zhang R.-G."/>
        </authorList>
    </citation>
    <scope>NUCLEOTIDE SEQUENCE</scope>
    <source>
        <strain evidence="1">AT1</strain>
    </source>
</reference>
<name>A0ACC0PNJ0_RHOML</name>
<keyword evidence="2" id="KW-1185">Reference proteome</keyword>
<organism evidence="1 2">
    <name type="scientific">Rhododendron molle</name>
    <name type="common">Chinese azalea</name>
    <name type="synonym">Azalea mollis</name>
    <dbReference type="NCBI Taxonomy" id="49168"/>
    <lineage>
        <taxon>Eukaryota</taxon>
        <taxon>Viridiplantae</taxon>
        <taxon>Streptophyta</taxon>
        <taxon>Embryophyta</taxon>
        <taxon>Tracheophyta</taxon>
        <taxon>Spermatophyta</taxon>
        <taxon>Magnoliopsida</taxon>
        <taxon>eudicotyledons</taxon>
        <taxon>Gunneridae</taxon>
        <taxon>Pentapetalae</taxon>
        <taxon>asterids</taxon>
        <taxon>Ericales</taxon>
        <taxon>Ericaceae</taxon>
        <taxon>Ericoideae</taxon>
        <taxon>Rhodoreae</taxon>
        <taxon>Rhododendron</taxon>
    </lineage>
</organism>
<dbReference type="Proteomes" id="UP001062846">
    <property type="component" value="Chromosome 2"/>
</dbReference>
<sequence>MPLGYSSLLMKQFSLSLCHPSASFWLPSALGAGILKMRVRTLSPTTKDLTLQIPTGVCPISVRSQ</sequence>
<evidence type="ECO:0000313" key="1">
    <source>
        <dbReference type="EMBL" id="KAI8566706.1"/>
    </source>
</evidence>
<gene>
    <name evidence="1" type="ORF">RHMOL_Rhmol02G0063000</name>
</gene>
<evidence type="ECO:0000313" key="2">
    <source>
        <dbReference type="Proteomes" id="UP001062846"/>
    </source>
</evidence>
<protein>
    <submittedName>
        <fullName evidence="1">Uncharacterized protein</fullName>
    </submittedName>
</protein>
<dbReference type="EMBL" id="CM046389">
    <property type="protein sequence ID" value="KAI8566706.1"/>
    <property type="molecule type" value="Genomic_DNA"/>
</dbReference>
<proteinExistence type="predicted"/>
<accession>A0ACC0PNJ0</accession>